<evidence type="ECO:0000256" key="1">
    <source>
        <dbReference type="ARBA" id="ARBA00004141"/>
    </source>
</evidence>
<dbReference type="EMBL" id="RCHS01003331">
    <property type="protein sequence ID" value="RMX42587.1"/>
    <property type="molecule type" value="Genomic_DNA"/>
</dbReference>
<accession>A0A3M6TMG7</accession>
<feature type="transmembrane region" description="Helical" evidence="5">
    <location>
        <begin position="6"/>
        <end position="26"/>
    </location>
</feature>
<dbReference type="STRING" id="46731.A0A3M6TMG7"/>
<evidence type="ECO:0000256" key="5">
    <source>
        <dbReference type="SAM" id="Phobius"/>
    </source>
</evidence>
<feature type="transmembrane region" description="Helical" evidence="5">
    <location>
        <begin position="217"/>
        <end position="237"/>
    </location>
</feature>
<dbReference type="Proteomes" id="UP000275408">
    <property type="component" value="Unassembled WGS sequence"/>
</dbReference>
<dbReference type="PANTHER" id="PTHR11040">
    <property type="entry name" value="ZINC/IRON TRANSPORTER"/>
    <property type="match status" value="1"/>
</dbReference>
<feature type="transmembrane region" description="Helical" evidence="5">
    <location>
        <begin position="47"/>
        <end position="65"/>
    </location>
</feature>
<dbReference type="AlphaFoldDB" id="A0A3M6TMG7"/>
<feature type="transmembrane region" description="Helical" evidence="5">
    <location>
        <begin position="153"/>
        <end position="176"/>
    </location>
</feature>
<dbReference type="GO" id="GO:0005886">
    <property type="term" value="C:plasma membrane"/>
    <property type="evidence" value="ECO:0007669"/>
    <property type="project" value="TreeGrafter"/>
</dbReference>
<feature type="transmembrane region" description="Helical" evidence="5">
    <location>
        <begin position="182"/>
        <end position="205"/>
    </location>
</feature>
<keyword evidence="2 5" id="KW-0812">Transmembrane</keyword>
<dbReference type="OrthoDB" id="448280at2759"/>
<dbReference type="Pfam" id="PF02535">
    <property type="entry name" value="Zip"/>
    <property type="match status" value="1"/>
</dbReference>
<organism evidence="6 7">
    <name type="scientific">Pocillopora damicornis</name>
    <name type="common">Cauliflower coral</name>
    <name type="synonym">Millepora damicornis</name>
    <dbReference type="NCBI Taxonomy" id="46731"/>
    <lineage>
        <taxon>Eukaryota</taxon>
        <taxon>Metazoa</taxon>
        <taxon>Cnidaria</taxon>
        <taxon>Anthozoa</taxon>
        <taxon>Hexacorallia</taxon>
        <taxon>Scleractinia</taxon>
        <taxon>Astrocoeniina</taxon>
        <taxon>Pocilloporidae</taxon>
        <taxon>Pocillopora</taxon>
    </lineage>
</organism>
<evidence type="ECO:0008006" key="8">
    <source>
        <dbReference type="Google" id="ProtNLM"/>
    </source>
</evidence>
<evidence type="ECO:0000256" key="4">
    <source>
        <dbReference type="ARBA" id="ARBA00023136"/>
    </source>
</evidence>
<protein>
    <recommendedName>
        <fullName evidence="8">Zinc transporter ZIP1</fullName>
    </recommendedName>
</protein>
<keyword evidence="4 5" id="KW-0472">Membrane</keyword>
<name>A0A3M6TMG7_POCDA</name>
<dbReference type="GO" id="GO:0005385">
    <property type="term" value="F:zinc ion transmembrane transporter activity"/>
    <property type="evidence" value="ECO:0007669"/>
    <property type="project" value="TreeGrafter"/>
</dbReference>
<keyword evidence="7" id="KW-1185">Reference proteome</keyword>
<evidence type="ECO:0000313" key="6">
    <source>
        <dbReference type="EMBL" id="RMX42587.1"/>
    </source>
</evidence>
<sequence>MQQDIIKGIAIAILFVFTVFAGLVPLKIRPGSGTASVRQRILSYCNCFAGGVFFATCLLDLLPMIREKYEEAFNLAGIHPVFPVAEFTTCMGFFLILTVEQIVHSCHGSSLLHVLHGDHTTKQPLLNNTPDDGFYSGSERKTRKKNKYGESSLRTYILIVALSLHSVFEGLALGLITDVERLVQIAGAIVIHKSIIAFSLGVNLVHHEMPTKTVVKSSILFAVMGPIGIAIGIAVLHNSTEFTSSLYSGILQGIANGTFLFVTFFEIFQRELSEPGSRLLKVLAIIVGYSVVTGLLYYSNILEHSETDVEGFPFCFQLHQTDFHNCPLGYNET</sequence>
<comment type="subcellular location">
    <subcellularLocation>
        <location evidence="1">Membrane</location>
        <topology evidence="1">Multi-pass membrane protein</topology>
    </subcellularLocation>
</comment>
<evidence type="ECO:0000256" key="2">
    <source>
        <dbReference type="ARBA" id="ARBA00022692"/>
    </source>
</evidence>
<feature type="transmembrane region" description="Helical" evidence="5">
    <location>
        <begin position="280"/>
        <end position="298"/>
    </location>
</feature>
<evidence type="ECO:0000313" key="7">
    <source>
        <dbReference type="Proteomes" id="UP000275408"/>
    </source>
</evidence>
<reference evidence="6 7" key="1">
    <citation type="journal article" date="2018" name="Sci. Rep.">
        <title>Comparative analysis of the Pocillopora damicornis genome highlights role of immune system in coral evolution.</title>
        <authorList>
            <person name="Cunning R."/>
            <person name="Bay R.A."/>
            <person name="Gillette P."/>
            <person name="Baker A.C."/>
            <person name="Traylor-Knowles N."/>
        </authorList>
    </citation>
    <scope>NUCLEOTIDE SEQUENCE [LARGE SCALE GENOMIC DNA]</scope>
    <source>
        <strain evidence="6">RSMAS</strain>
        <tissue evidence="6">Whole animal</tissue>
    </source>
</reference>
<gene>
    <name evidence="6" type="ORF">pdam_00013376</name>
</gene>
<comment type="caution">
    <text evidence="6">The sequence shown here is derived from an EMBL/GenBank/DDBJ whole genome shotgun (WGS) entry which is preliminary data.</text>
</comment>
<feature type="transmembrane region" description="Helical" evidence="5">
    <location>
        <begin position="249"/>
        <end position="268"/>
    </location>
</feature>
<dbReference type="PANTHER" id="PTHR11040:SF140">
    <property type="entry name" value="ZRT (ZRT), IRT- (IRT-) LIKE PROTEIN TRANSPORTER"/>
    <property type="match status" value="1"/>
</dbReference>
<dbReference type="InterPro" id="IPR003689">
    <property type="entry name" value="ZIP"/>
</dbReference>
<keyword evidence="3 5" id="KW-1133">Transmembrane helix</keyword>
<feature type="transmembrane region" description="Helical" evidence="5">
    <location>
        <begin position="77"/>
        <end position="99"/>
    </location>
</feature>
<evidence type="ECO:0000256" key="3">
    <source>
        <dbReference type="ARBA" id="ARBA00022989"/>
    </source>
</evidence>
<proteinExistence type="predicted"/>